<dbReference type="PRINTS" id="PR00178">
    <property type="entry name" value="FATTYACIDBP"/>
</dbReference>
<dbReference type="InterPro" id="IPR012674">
    <property type="entry name" value="Calycin"/>
</dbReference>
<feature type="domain" description="Lipocalin/cytosolic fatty-acid binding" evidence="2">
    <location>
        <begin position="7"/>
        <end position="132"/>
    </location>
</feature>
<dbReference type="PANTHER" id="PTHR11955">
    <property type="entry name" value="FATTY ACID BINDING PROTEIN"/>
    <property type="match status" value="1"/>
</dbReference>
<dbReference type="GeneTree" id="ENSGT00940000155104"/>
<dbReference type="STRING" id="7757.ENSPMAP00000008513"/>
<proteinExistence type="inferred from homology"/>
<dbReference type="HOGENOM" id="CLU_113772_0_0_1"/>
<name>S4RTH3_PETMA</name>
<evidence type="ECO:0000259" key="2">
    <source>
        <dbReference type="Pfam" id="PF00061"/>
    </source>
</evidence>
<dbReference type="InterPro" id="IPR000463">
    <property type="entry name" value="Fatty_acid-bd"/>
</dbReference>
<sequence>MVEALCGTWTLVDSKNFDEYLTMQGVSMATRKVGSLTKPTVTISTCGDGTVTVKTVSAFKNTELTFRLGEEFEETTADDRKVKSTVTQEGGRVVHVQRWDGRETQLIRELQGDQMIMTCRVGDVVSTRTYERV</sequence>
<comment type="similarity">
    <text evidence="1">Belongs to the calycin superfamily. Fatty-acid binding protein (FABP) family.</text>
</comment>
<evidence type="ECO:0000313" key="3">
    <source>
        <dbReference type="Ensembl" id="ENSPMAP00000008513.1"/>
    </source>
</evidence>
<organism evidence="3">
    <name type="scientific">Petromyzon marinus</name>
    <name type="common">Sea lamprey</name>
    <dbReference type="NCBI Taxonomy" id="7757"/>
    <lineage>
        <taxon>Eukaryota</taxon>
        <taxon>Metazoa</taxon>
        <taxon>Chordata</taxon>
        <taxon>Craniata</taxon>
        <taxon>Vertebrata</taxon>
        <taxon>Cyclostomata</taxon>
        <taxon>Hyperoartia</taxon>
        <taxon>Petromyzontiformes</taxon>
        <taxon>Petromyzontidae</taxon>
        <taxon>Petromyzon</taxon>
    </lineage>
</organism>
<dbReference type="GO" id="GO:0008289">
    <property type="term" value="F:lipid binding"/>
    <property type="evidence" value="ECO:0007669"/>
    <property type="project" value="InterPro"/>
</dbReference>
<evidence type="ECO:0000256" key="1">
    <source>
        <dbReference type="ARBA" id="ARBA00008390"/>
    </source>
</evidence>
<dbReference type="OMA" id="FGNVVCT"/>
<dbReference type="Ensembl" id="ENSPMAT00000008551.1">
    <property type="protein sequence ID" value="ENSPMAP00000008513.1"/>
    <property type="gene ID" value="ENSPMAG00000007727.1"/>
</dbReference>
<dbReference type="Pfam" id="PF00061">
    <property type="entry name" value="Lipocalin"/>
    <property type="match status" value="1"/>
</dbReference>
<dbReference type="Gene3D" id="2.40.128.20">
    <property type="match status" value="1"/>
</dbReference>
<dbReference type="FunFam" id="2.40.128.20:FF:000001">
    <property type="entry name" value="Fatty acid-binding protein, adipocyte"/>
    <property type="match status" value="1"/>
</dbReference>
<dbReference type="InterPro" id="IPR031259">
    <property type="entry name" value="ILBP"/>
</dbReference>
<reference evidence="3" key="1">
    <citation type="submission" date="2025-08" db="UniProtKB">
        <authorList>
            <consortium name="Ensembl"/>
        </authorList>
    </citation>
    <scope>IDENTIFICATION</scope>
</reference>
<accession>S4RTH3</accession>
<reference evidence="3" key="2">
    <citation type="submission" date="2025-09" db="UniProtKB">
        <authorList>
            <consortium name="Ensembl"/>
        </authorList>
    </citation>
    <scope>IDENTIFICATION</scope>
</reference>
<protein>
    <submittedName>
        <fullName evidence="3">Fatty acid binding protein 3</fullName>
    </submittedName>
</protein>
<dbReference type="SUPFAM" id="SSF50814">
    <property type="entry name" value="Lipocalins"/>
    <property type="match status" value="1"/>
</dbReference>
<dbReference type="InterPro" id="IPR000566">
    <property type="entry name" value="Lipocln_cytosolic_FA-bd_dom"/>
</dbReference>
<dbReference type="AlphaFoldDB" id="S4RTH3"/>